<feature type="transmembrane region" description="Helical" evidence="5">
    <location>
        <begin position="69"/>
        <end position="89"/>
    </location>
</feature>
<keyword evidence="4 5" id="KW-0472">Membrane</keyword>
<evidence type="ECO:0000256" key="5">
    <source>
        <dbReference type="SAM" id="Phobius"/>
    </source>
</evidence>
<feature type="transmembrane region" description="Helical" evidence="5">
    <location>
        <begin position="152"/>
        <end position="170"/>
    </location>
</feature>
<evidence type="ECO:0000256" key="2">
    <source>
        <dbReference type="ARBA" id="ARBA00022692"/>
    </source>
</evidence>
<name>A0A975F4G3_9SPIR</name>
<dbReference type="KEGG" id="tpav:HRQ91_06700"/>
<evidence type="ECO:0000313" key="6">
    <source>
        <dbReference type="EMBL" id="QTQ14168.1"/>
    </source>
</evidence>
<evidence type="ECO:0000256" key="4">
    <source>
        <dbReference type="ARBA" id="ARBA00023136"/>
    </source>
</evidence>
<organism evidence="6 7">
    <name type="scientific">Treponema parvum</name>
    <dbReference type="NCBI Taxonomy" id="138851"/>
    <lineage>
        <taxon>Bacteria</taxon>
        <taxon>Pseudomonadati</taxon>
        <taxon>Spirochaetota</taxon>
        <taxon>Spirochaetia</taxon>
        <taxon>Spirochaetales</taxon>
        <taxon>Treponemataceae</taxon>
        <taxon>Treponema</taxon>
    </lineage>
</organism>
<keyword evidence="7" id="KW-1185">Reference proteome</keyword>
<keyword evidence="3 5" id="KW-1133">Transmembrane helix</keyword>
<keyword evidence="2 5" id="KW-0812">Transmembrane</keyword>
<proteinExistence type="predicted"/>
<gene>
    <name evidence="6" type="ORF">HRQ91_06700</name>
</gene>
<sequence>MEIKRQRATTDFILYGYRIGNSFLHKIPAGIKLLAILVLSVCILYAPAAACAAFFLILILFALKAEIPFSLLTADLTPIFYYGILLYVTSALSKKNFMPSLSDVIFCFRLLTMLMMSSILFRTTTPLELKSALEEIEISIRKKLRLKPKAEIAVMFSYFLLFLPRIFAIWNDISRAYKARGGKNDIKKIFVLFPILISLSIHKAWNTALAAEARSR</sequence>
<accession>A0A975F4G3</accession>
<dbReference type="CDD" id="cd16914">
    <property type="entry name" value="EcfT"/>
    <property type="match status" value="1"/>
</dbReference>
<protein>
    <submittedName>
        <fullName evidence="6">Energy-coupling factor transporter transmembrane protein EcfT</fullName>
    </submittedName>
</protein>
<dbReference type="GO" id="GO:0005886">
    <property type="term" value="C:plasma membrane"/>
    <property type="evidence" value="ECO:0007669"/>
    <property type="project" value="UniProtKB-ARBA"/>
</dbReference>
<evidence type="ECO:0000256" key="3">
    <source>
        <dbReference type="ARBA" id="ARBA00022989"/>
    </source>
</evidence>
<dbReference type="Proteomes" id="UP000671908">
    <property type="component" value="Chromosome"/>
</dbReference>
<evidence type="ECO:0000313" key="7">
    <source>
        <dbReference type="Proteomes" id="UP000671908"/>
    </source>
</evidence>
<dbReference type="Pfam" id="PF02361">
    <property type="entry name" value="CbiQ"/>
    <property type="match status" value="1"/>
</dbReference>
<feature type="transmembrane region" description="Helical" evidence="5">
    <location>
        <begin position="33"/>
        <end position="63"/>
    </location>
</feature>
<comment type="subcellular location">
    <subcellularLocation>
        <location evidence="1">Membrane</location>
        <topology evidence="1">Multi-pass membrane protein</topology>
    </subcellularLocation>
</comment>
<reference evidence="6 7" key="1">
    <citation type="journal article" date="2021" name="Microbiol. Resour. Announc.">
        <title>Complete Genome Sequences of Three Human Oral Treponema parvum Isolates.</title>
        <authorList>
            <person name="Zeng H."/>
            <person name="Watt R.M."/>
        </authorList>
    </citation>
    <scope>NUCLEOTIDE SEQUENCE [LARGE SCALE GENOMIC DNA]</scope>
    <source>
        <strain evidence="6 7">ATCC 700770</strain>
    </source>
</reference>
<dbReference type="RefSeq" id="WP_210118848.1">
    <property type="nucleotide sequence ID" value="NZ_CP054142.1"/>
</dbReference>
<dbReference type="AlphaFoldDB" id="A0A975F4G3"/>
<evidence type="ECO:0000256" key="1">
    <source>
        <dbReference type="ARBA" id="ARBA00004141"/>
    </source>
</evidence>
<feature type="transmembrane region" description="Helical" evidence="5">
    <location>
        <begin position="101"/>
        <end position="121"/>
    </location>
</feature>
<dbReference type="InterPro" id="IPR003339">
    <property type="entry name" value="ABC/ECF_trnsptr_transmembrane"/>
</dbReference>
<feature type="transmembrane region" description="Helical" evidence="5">
    <location>
        <begin position="190"/>
        <end position="211"/>
    </location>
</feature>
<dbReference type="EMBL" id="CP054142">
    <property type="protein sequence ID" value="QTQ14168.1"/>
    <property type="molecule type" value="Genomic_DNA"/>
</dbReference>